<proteinExistence type="predicted"/>
<keyword evidence="4 5" id="KW-0472">Membrane</keyword>
<organism evidence="7 8">
    <name type="scientific">Pararhodobacter oceanensis</name>
    <dbReference type="NCBI Taxonomy" id="2172121"/>
    <lineage>
        <taxon>Bacteria</taxon>
        <taxon>Pseudomonadati</taxon>
        <taxon>Pseudomonadota</taxon>
        <taxon>Alphaproteobacteria</taxon>
        <taxon>Rhodobacterales</taxon>
        <taxon>Paracoccaceae</taxon>
        <taxon>Pararhodobacter</taxon>
    </lineage>
</organism>
<evidence type="ECO:0000256" key="4">
    <source>
        <dbReference type="ARBA" id="ARBA00023136"/>
    </source>
</evidence>
<dbReference type="GO" id="GO:0016020">
    <property type="term" value="C:membrane"/>
    <property type="evidence" value="ECO:0007669"/>
    <property type="project" value="UniProtKB-SubCell"/>
</dbReference>
<protein>
    <recommendedName>
        <fullName evidence="6">O-antigen ligase-related domain-containing protein</fullName>
    </recommendedName>
</protein>
<feature type="transmembrane region" description="Helical" evidence="5">
    <location>
        <begin position="57"/>
        <end position="75"/>
    </location>
</feature>
<feature type="transmembrane region" description="Helical" evidence="5">
    <location>
        <begin position="81"/>
        <end position="100"/>
    </location>
</feature>
<sequence>MTFRALYSNFWVTTFMLSLIGVGSSIAVISQISYLLCVAFAAHVFFSFMTGEPKIRLGVSFLLLIAFLLSVLISIRDPTGYRILAFNLICGAFFVSSGAMSKIGVPRIPTEVSVVFFALISVIWLLFASFFANGNYAAAVTLIVALPLLSGLKGLLRIIVFTFLIFLLILMGSRAVILSFLFAIFFVSSIDPQLSGSRRAIGTLFLAVVAVLLIYISISYYNDSFYWDQLFLDFSGKRLESGRVDMWSDTLGDLSVAELVFGTGAGGYYEVSEGHKLSLHSSYVFLIVRSGIVSLIFWITFVSSRFLSLRKAGSYWSMVALVCLMVRDLFETTLVANNLPLAAFFWLYVLSGRLDPEKR</sequence>
<keyword evidence="2 5" id="KW-0812">Transmembrane</keyword>
<dbReference type="RefSeq" id="WP_116559168.1">
    <property type="nucleotide sequence ID" value="NZ_QDKM01000006.1"/>
</dbReference>
<evidence type="ECO:0000256" key="1">
    <source>
        <dbReference type="ARBA" id="ARBA00004141"/>
    </source>
</evidence>
<feature type="transmembrane region" description="Helical" evidence="5">
    <location>
        <begin position="112"/>
        <end position="132"/>
    </location>
</feature>
<comment type="subcellular location">
    <subcellularLocation>
        <location evidence="1">Membrane</location>
        <topology evidence="1">Multi-pass membrane protein</topology>
    </subcellularLocation>
</comment>
<name>A0A2T8HS60_9RHOB</name>
<evidence type="ECO:0000313" key="8">
    <source>
        <dbReference type="Proteomes" id="UP000245911"/>
    </source>
</evidence>
<feature type="transmembrane region" description="Helical" evidence="5">
    <location>
        <begin position="336"/>
        <end position="354"/>
    </location>
</feature>
<reference evidence="7 8" key="1">
    <citation type="submission" date="2018-04" db="EMBL/GenBank/DDBJ databases">
        <title>Pararhodobacter oceanense sp. nov., isolated from marine intertidal sediment.</title>
        <authorList>
            <person name="Wang X.-L."/>
            <person name="Du Z.-J."/>
        </authorList>
    </citation>
    <scope>NUCLEOTIDE SEQUENCE [LARGE SCALE GENOMIC DNA]</scope>
    <source>
        <strain evidence="7 8">AM505</strain>
    </source>
</reference>
<feature type="domain" description="O-antigen ligase-related" evidence="6">
    <location>
        <begin position="160"/>
        <end position="299"/>
    </location>
</feature>
<evidence type="ECO:0000256" key="2">
    <source>
        <dbReference type="ARBA" id="ARBA00022692"/>
    </source>
</evidence>
<dbReference type="Proteomes" id="UP000245911">
    <property type="component" value="Unassembled WGS sequence"/>
</dbReference>
<feature type="transmembrane region" description="Helical" evidence="5">
    <location>
        <begin position="283"/>
        <end position="301"/>
    </location>
</feature>
<accession>A0A2T8HS60</accession>
<comment type="caution">
    <text evidence="7">The sequence shown here is derived from an EMBL/GenBank/DDBJ whole genome shotgun (WGS) entry which is preliminary data.</text>
</comment>
<dbReference type="InterPro" id="IPR007016">
    <property type="entry name" value="O-antigen_ligase-rel_domated"/>
</dbReference>
<keyword evidence="3 5" id="KW-1133">Transmembrane helix</keyword>
<evidence type="ECO:0000256" key="5">
    <source>
        <dbReference type="SAM" id="Phobius"/>
    </source>
</evidence>
<dbReference type="AlphaFoldDB" id="A0A2T8HS60"/>
<evidence type="ECO:0000313" key="7">
    <source>
        <dbReference type="EMBL" id="PVH28247.1"/>
    </source>
</evidence>
<keyword evidence="8" id="KW-1185">Reference proteome</keyword>
<gene>
    <name evidence="7" type="ORF">DDE20_14205</name>
</gene>
<evidence type="ECO:0000256" key="3">
    <source>
        <dbReference type="ARBA" id="ARBA00022989"/>
    </source>
</evidence>
<feature type="transmembrane region" description="Helical" evidence="5">
    <location>
        <begin position="200"/>
        <end position="221"/>
    </location>
</feature>
<evidence type="ECO:0000259" key="6">
    <source>
        <dbReference type="Pfam" id="PF04932"/>
    </source>
</evidence>
<feature type="transmembrane region" description="Helical" evidence="5">
    <location>
        <begin position="155"/>
        <end position="188"/>
    </location>
</feature>
<dbReference type="Pfam" id="PF04932">
    <property type="entry name" value="Wzy_C"/>
    <property type="match status" value="1"/>
</dbReference>
<dbReference type="EMBL" id="QDKM01000006">
    <property type="protein sequence ID" value="PVH28247.1"/>
    <property type="molecule type" value="Genomic_DNA"/>
</dbReference>